<proteinExistence type="predicted"/>
<dbReference type="PANTHER" id="PTHR15696">
    <property type="entry name" value="SMG-7 SUPPRESSOR WITH MORPHOLOGICAL EFFECT ON GENITALIA PROTEIN 7"/>
    <property type="match status" value="1"/>
</dbReference>
<evidence type="ECO:0000313" key="2">
    <source>
        <dbReference type="Proteomes" id="UP000593562"/>
    </source>
</evidence>
<dbReference type="GO" id="GO:0005697">
    <property type="term" value="C:telomerase holoenzyme complex"/>
    <property type="evidence" value="ECO:0007669"/>
    <property type="project" value="TreeGrafter"/>
</dbReference>
<dbReference type="Proteomes" id="UP000593562">
    <property type="component" value="Unassembled WGS sequence"/>
</dbReference>
<protein>
    <submittedName>
        <fullName evidence="1">Protein SMG7 isoform X1</fullName>
    </submittedName>
</protein>
<organism evidence="1 2">
    <name type="scientific">Tripterygium wilfordii</name>
    <name type="common">Thunder God vine</name>
    <dbReference type="NCBI Taxonomy" id="458696"/>
    <lineage>
        <taxon>Eukaryota</taxon>
        <taxon>Viridiplantae</taxon>
        <taxon>Streptophyta</taxon>
        <taxon>Embryophyta</taxon>
        <taxon>Tracheophyta</taxon>
        <taxon>Spermatophyta</taxon>
        <taxon>Magnoliopsida</taxon>
        <taxon>eudicotyledons</taxon>
        <taxon>Gunneridae</taxon>
        <taxon>Pentapetalae</taxon>
        <taxon>rosids</taxon>
        <taxon>fabids</taxon>
        <taxon>Celastrales</taxon>
        <taxon>Celastraceae</taxon>
        <taxon>Tripterygium</taxon>
    </lineage>
</organism>
<dbReference type="EMBL" id="JAAARO010000005">
    <property type="protein sequence ID" value="KAF5747937.1"/>
    <property type="molecule type" value="Genomic_DNA"/>
</dbReference>
<dbReference type="GO" id="GO:0070034">
    <property type="term" value="F:telomerase RNA binding"/>
    <property type="evidence" value="ECO:0007669"/>
    <property type="project" value="TreeGrafter"/>
</dbReference>
<dbReference type="InParanoid" id="A0A7J7DNP8"/>
<comment type="caution">
    <text evidence="1">The sequence shown here is derived from an EMBL/GenBank/DDBJ whole genome shotgun (WGS) entry which is preliminary data.</text>
</comment>
<dbReference type="GO" id="GO:0042162">
    <property type="term" value="F:telomeric DNA binding"/>
    <property type="evidence" value="ECO:0007669"/>
    <property type="project" value="TreeGrafter"/>
</dbReference>
<name>A0A7J7DNP8_TRIWF</name>
<reference evidence="1 2" key="1">
    <citation type="journal article" date="2020" name="Nat. Commun.">
        <title>Genome of Tripterygium wilfordii and identification of cytochrome P450 involved in triptolide biosynthesis.</title>
        <authorList>
            <person name="Tu L."/>
            <person name="Su P."/>
            <person name="Zhang Z."/>
            <person name="Gao L."/>
            <person name="Wang J."/>
            <person name="Hu T."/>
            <person name="Zhou J."/>
            <person name="Zhang Y."/>
            <person name="Zhao Y."/>
            <person name="Liu Y."/>
            <person name="Song Y."/>
            <person name="Tong Y."/>
            <person name="Lu Y."/>
            <person name="Yang J."/>
            <person name="Xu C."/>
            <person name="Jia M."/>
            <person name="Peters R.J."/>
            <person name="Huang L."/>
            <person name="Gao W."/>
        </authorList>
    </citation>
    <scope>NUCLEOTIDE SEQUENCE [LARGE SCALE GENOMIC DNA]</scope>
    <source>
        <strain evidence="2">cv. XIE 37</strain>
        <tissue evidence="1">Leaf</tissue>
    </source>
</reference>
<dbReference type="InterPro" id="IPR045153">
    <property type="entry name" value="Est1/Ebs1-like"/>
</dbReference>
<accession>A0A7J7DNP8</accession>
<dbReference type="InterPro" id="IPR011990">
    <property type="entry name" value="TPR-like_helical_dom_sf"/>
</dbReference>
<dbReference type="GO" id="GO:0000184">
    <property type="term" value="P:nuclear-transcribed mRNA catabolic process, nonsense-mediated decay"/>
    <property type="evidence" value="ECO:0007669"/>
    <property type="project" value="TreeGrafter"/>
</dbReference>
<keyword evidence="2" id="KW-1185">Reference proteome</keyword>
<dbReference type="AlphaFoldDB" id="A0A7J7DNP8"/>
<dbReference type="PANTHER" id="PTHR15696:SF25">
    <property type="entry name" value="OS08G0305300 PROTEIN"/>
    <property type="match status" value="1"/>
</dbReference>
<dbReference type="Gene3D" id="1.25.40.10">
    <property type="entry name" value="Tetratricopeptide repeat domain"/>
    <property type="match status" value="1"/>
</dbReference>
<sequence>MMTIMMHNSLDLSSRERAQRLYNKNVKLESKHRRSTQARIPSDPNAWQQMQENYEAIILEDHAFSEQHEIEYALWQLHYGRIEELRGHFNAALAPSGSATSQGGKVSARPE</sequence>
<evidence type="ECO:0000313" key="1">
    <source>
        <dbReference type="EMBL" id="KAF5747937.1"/>
    </source>
</evidence>
<gene>
    <name evidence="1" type="ORF">HS088_TW05G00668</name>
</gene>
<dbReference type="SUPFAM" id="SSF48452">
    <property type="entry name" value="TPR-like"/>
    <property type="match status" value="1"/>
</dbReference>